<proteinExistence type="predicted"/>
<sequence>MTCPSLTSPPGVDRSEKRASISCPILSKHHLLYRRSCRPNLKVLMTRSGNEYLKDQVYSYRALNADMEVDRHWEEKMEK</sequence>
<dbReference type="AlphaFoldDB" id="A0A835C844"/>
<accession>A0A835C844</accession>
<comment type="caution">
    <text evidence="1">The sequence shown here is derived from an EMBL/GenBank/DDBJ whole genome shotgun (WGS) entry which is preliminary data.</text>
</comment>
<organism evidence="1 2">
    <name type="scientific">Senna tora</name>
    <dbReference type="NCBI Taxonomy" id="362788"/>
    <lineage>
        <taxon>Eukaryota</taxon>
        <taxon>Viridiplantae</taxon>
        <taxon>Streptophyta</taxon>
        <taxon>Embryophyta</taxon>
        <taxon>Tracheophyta</taxon>
        <taxon>Spermatophyta</taxon>
        <taxon>Magnoliopsida</taxon>
        <taxon>eudicotyledons</taxon>
        <taxon>Gunneridae</taxon>
        <taxon>Pentapetalae</taxon>
        <taxon>rosids</taxon>
        <taxon>fabids</taxon>
        <taxon>Fabales</taxon>
        <taxon>Fabaceae</taxon>
        <taxon>Caesalpinioideae</taxon>
        <taxon>Cassia clade</taxon>
        <taxon>Senna</taxon>
    </lineage>
</organism>
<evidence type="ECO:0000313" key="1">
    <source>
        <dbReference type="EMBL" id="KAF7833325.1"/>
    </source>
</evidence>
<evidence type="ECO:0000313" key="2">
    <source>
        <dbReference type="Proteomes" id="UP000634136"/>
    </source>
</evidence>
<dbReference type="Proteomes" id="UP000634136">
    <property type="component" value="Unassembled WGS sequence"/>
</dbReference>
<reference evidence="1" key="1">
    <citation type="submission" date="2020-09" db="EMBL/GenBank/DDBJ databases">
        <title>Genome-Enabled Discovery of Anthraquinone Biosynthesis in Senna tora.</title>
        <authorList>
            <person name="Kang S.-H."/>
            <person name="Pandey R.P."/>
            <person name="Lee C.-M."/>
            <person name="Sim J.-S."/>
            <person name="Jeong J.-T."/>
            <person name="Choi B.-S."/>
            <person name="Jung M."/>
            <person name="Ginzburg D."/>
            <person name="Zhao K."/>
            <person name="Won S.Y."/>
            <person name="Oh T.-J."/>
            <person name="Yu Y."/>
            <person name="Kim N.-H."/>
            <person name="Lee O.R."/>
            <person name="Lee T.-H."/>
            <person name="Bashyal P."/>
            <person name="Kim T.-S."/>
            <person name="Lee W.-H."/>
            <person name="Kawkins C."/>
            <person name="Kim C.-K."/>
            <person name="Kim J.S."/>
            <person name="Ahn B.O."/>
            <person name="Rhee S.Y."/>
            <person name="Sohng J.K."/>
        </authorList>
    </citation>
    <scope>NUCLEOTIDE SEQUENCE</scope>
    <source>
        <tissue evidence="1">Leaf</tissue>
    </source>
</reference>
<gene>
    <name evidence="1" type="ORF">G2W53_015658</name>
</gene>
<keyword evidence="2" id="KW-1185">Reference proteome</keyword>
<dbReference type="EMBL" id="JAAIUW010000005">
    <property type="protein sequence ID" value="KAF7833325.1"/>
    <property type="molecule type" value="Genomic_DNA"/>
</dbReference>
<protein>
    <submittedName>
        <fullName evidence="1">Uncharacterized protein</fullName>
    </submittedName>
</protein>
<name>A0A835C844_9FABA</name>